<name>A0A830GWP7_9CREN</name>
<evidence type="ECO:0000313" key="1">
    <source>
        <dbReference type="EMBL" id="GGT87576.1"/>
    </source>
</evidence>
<keyword evidence="1" id="KW-0808">Transferase</keyword>
<keyword evidence="1" id="KW-0315">Glutamine amidotransferase</keyword>
<dbReference type="SUPFAM" id="SSF56235">
    <property type="entry name" value="N-terminal nucleophile aminohydrolases (Ntn hydrolases)"/>
    <property type="match status" value="1"/>
</dbReference>
<dbReference type="InterPro" id="IPR029055">
    <property type="entry name" value="Ntn_hydrolases_N"/>
</dbReference>
<gene>
    <name evidence="1" type="ORF">GCM10007116_01860</name>
</gene>
<accession>A0A830GWP7</accession>
<dbReference type="PANTHER" id="PTHR42824:SF1">
    <property type="entry name" value="GLUTAMINE AMIDOTRANSFERASE YAFJ-RELATED"/>
    <property type="match status" value="1"/>
</dbReference>
<dbReference type="Proteomes" id="UP000616143">
    <property type="component" value="Unassembled WGS sequence"/>
</dbReference>
<dbReference type="AlphaFoldDB" id="A0A830GWP7"/>
<reference evidence="1" key="2">
    <citation type="submission" date="2020-09" db="EMBL/GenBank/DDBJ databases">
        <authorList>
            <person name="Sun Q."/>
            <person name="Ohkuma M."/>
        </authorList>
    </citation>
    <scope>NUCLEOTIDE SEQUENCE</scope>
    <source>
        <strain evidence="1">JCM 31740</strain>
    </source>
</reference>
<organism evidence="1 2">
    <name type="scientific">Sulfodiicoccus acidiphilus</name>
    <dbReference type="NCBI Taxonomy" id="1670455"/>
    <lineage>
        <taxon>Archaea</taxon>
        <taxon>Thermoproteota</taxon>
        <taxon>Thermoprotei</taxon>
        <taxon>Sulfolobales</taxon>
        <taxon>Sulfolobaceae</taxon>
        <taxon>Sulfodiicoccus</taxon>
    </lineage>
</organism>
<protein>
    <submittedName>
        <fullName evidence="1">Glutamine amidotransferase</fullName>
    </submittedName>
</protein>
<evidence type="ECO:0000313" key="2">
    <source>
        <dbReference type="Proteomes" id="UP000616143"/>
    </source>
</evidence>
<dbReference type="EMBL" id="BMQS01000002">
    <property type="protein sequence ID" value="GGT87576.1"/>
    <property type="molecule type" value="Genomic_DNA"/>
</dbReference>
<dbReference type="PANTHER" id="PTHR42824">
    <property type="entry name" value="GLUTAMINE AMIDOTRANSFERASE"/>
    <property type="match status" value="1"/>
</dbReference>
<dbReference type="GO" id="GO:0016740">
    <property type="term" value="F:transferase activity"/>
    <property type="evidence" value="ECO:0007669"/>
    <property type="project" value="UniProtKB-KW"/>
</dbReference>
<dbReference type="RefSeq" id="WP_188848309.1">
    <property type="nucleotide sequence ID" value="NZ_BMQS01000002.1"/>
</dbReference>
<reference evidence="1" key="1">
    <citation type="journal article" date="2014" name="Int. J. Syst. Evol. Microbiol.">
        <title>Complete genome sequence of Corynebacterium casei LMG S-19264T (=DSM 44701T), isolated from a smear-ripened cheese.</title>
        <authorList>
            <consortium name="US DOE Joint Genome Institute (JGI-PGF)"/>
            <person name="Walter F."/>
            <person name="Albersmeier A."/>
            <person name="Kalinowski J."/>
            <person name="Ruckert C."/>
        </authorList>
    </citation>
    <scope>NUCLEOTIDE SEQUENCE</scope>
    <source>
        <strain evidence="1">JCM 31740</strain>
    </source>
</reference>
<sequence>MIRALREVSRSDPLSGGRSHPDGWGVAALVEVNGSWRQLYYRSGEPIYEDPALDGISSLLRGRCVGVIHSRRSSRKELKGIGHTHPYHVRSGPAELFFAHNGSVLRKAFNEPDLPYTDSFLLLNELARWIPSLSPREALERLRDSFGPESTSLNSALLYHTLSSTELHVLNYYNLNRAKEEEEYYKLYRWEEYVASSSVAAWLEVGSPLGNGSVVSL</sequence>
<dbReference type="OrthoDB" id="350529at2157"/>
<dbReference type="Gene3D" id="3.60.20.10">
    <property type="entry name" value="Glutamine Phosphoribosylpyrophosphate, subunit 1, domain 1"/>
    <property type="match status" value="1"/>
</dbReference>
<proteinExistence type="predicted"/>
<comment type="caution">
    <text evidence="1">The sequence shown here is derived from an EMBL/GenBank/DDBJ whole genome shotgun (WGS) entry which is preliminary data.</text>
</comment>